<feature type="signal peptide" evidence="3">
    <location>
        <begin position="1"/>
        <end position="23"/>
    </location>
</feature>
<dbReference type="AlphaFoldDB" id="A0A7W9L214"/>
<dbReference type="PANTHER" id="PTHR30469:SF15">
    <property type="entry name" value="HLYD FAMILY OF SECRETION PROTEINS"/>
    <property type="match status" value="1"/>
</dbReference>
<proteinExistence type="inferred from homology"/>
<dbReference type="GO" id="GO:1990281">
    <property type="term" value="C:efflux pump complex"/>
    <property type="evidence" value="ECO:0007669"/>
    <property type="project" value="TreeGrafter"/>
</dbReference>
<comment type="caution">
    <text evidence="4">The sequence shown here is derived from an EMBL/GenBank/DDBJ whole genome shotgun (WGS) entry which is preliminary data.</text>
</comment>
<keyword evidence="2" id="KW-0175">Coiled coil</keyword>
<dbReference type="Gene3D" id="2.40.420.20">
    <property type="match status" value="1"/>
</dbReference>
<dbReference type="Proteomes" id="UP000523821">
    <property type="component" value="Unassembled WGS sequence"/>
</dbReference>
<gene>
    <name evidence="4" type="ORF">GGQ63_002177</name>
</gene>
<dbReference type="RefSeq" id="WP_183855618.1">
    <property type="nucleotide sequence ID" value="NZ_JACHOO010000004.1"/>
</dbReference>
<comment type="similarity">
    <text evidence="1">Belongs to the membrane fusion protein (MFP) (TC 8.A.1) family.</text>
</comment>
<accession>A0A7W9L214</accession>
<evidence type="ECO:0000256" key="1">
    <source>
        <dbReference type="ARBA" id="ARBA00009477"/>
    </source>
</evidence>
<keyword evidence="5" id="KW-1185">Reference proteome</keyword>
<dbReference type="PANTHER" id="PTHR30469">
    <property type="entry name" value="MULTIDRUG RESISTANCE PROTEIN MDTA"/>
    <property type="match status" value="1"/>
</dbReference>
<dbReference type="NCBIfam" id="TIGR01730">
    <property type="entry name" value="RND_mfp"/>
    <property type="match status" value="1"/>
</dbReference>
<protein>
    <submittedName>
        <fullName evidence="4">RND family efflux transporter MFP subunit</fullName>
    </submittedName>
</protein>
<evidence type="ECO:0000313" key="4">
    <source>
        <dbReference type="EMBL" id="MBB5753111.1"/>
    </source>
</evidence>
<evidence type="ECO:0000256" key="3">
    <source>
        <dbReference type="SAM" id="SignalP"/>
    </source>
</evidence>
<dbReference type="SUPFAM" id="SSF111369">
    <property type="entry name" value="HlyD-like secretion proteins"/>
    <property type="match status" value="1"/>
</dbReference>
<dbReference type="InterPro" id="IPR006143">
    <property type="entry name" value="RND_pump_MFP"/>
</dbReference>
<feature type="coiled-coil region" evidence="2">
    <location>
        <begin position="81"/>
        <end position="146"/>
    </location>
</feature>
<evidence type="ECO:0000313" key="5">
    <source>
        <dbReference type="Proteomes" id="UP000523821"/>
    </source>
</evidence>
<evidence type="ECO:0000256" key="2">
    <source>
        <dbReference type="SAM" id="Coils"/>
    </source>
</evidence>
<dbReference type="Gene3D" id="2.40.30.170">
    <property type="match status" value="1"/>
</dbReference>
<organism evidence="4 5">
    <name type="scientific">Prosthecomicrobium pneumaticum</name>
    <dbReference type="NCBI Taxonomy" id="81895"/>
    <lineage>
        <taxon>Bacteria</taxon>
        <taxon>Pseudomonadati</taxon>
        <taxon>Pseudomonadota</taxon>
        <taxon>Alphaproteobacteria</taxon>
        <taxon>Hyphomicrobiales</taxon>
        <taxon>Kaistiaceae</taxon>
        <taxon>Prosthecomicrobium</taxon>
    </lineage>
</organism>
<feature type="chain" id="PRO_5030812186" evidence="3">
    <location>
        <begin position="24"/>
        <end position="337"/>
    </location>
</feature>
<dbReference type="Gene3D" id="1.10.287.470">
    <property type="entry name" value="Helix hairpin bin"/>
    <property type="match status" value="1"/>
</dbReference>
<dbReference type="Gene3D" id="2.40.50.100">
    <property type="match status" value="1"/>
</dbReference>
<dbReference type="EMBL" id="JACHOO010000004">
    <property type="protein sequence ID" value="MBB5753111.1"/>
    <property type="molecule type" value="Genomic_DNA"/>
</dbReference>
<dbReference type="GO" id="GO:0015562">
    <property type="term" value="F:efflux transmembrane transporter activity"/>
    <property type="evidence" value="ECO:0007669"/>
    <property type="project" value="TreeGrafter"/>
</dbReference>
<reference evidence="4 5" key="1">
    <citation type="submission" date="2020-08" db="EMBL/GenBank/DDBJ databases">
        <title>Genomic Encyclopedia of Type Strains, Phase IV (KMG-IV): sequencing the most valuable type-strain genomes for metagenomic binning, comparative biology and taxonomic classification.</title>
        <authorList>
            <person name="Goeker M."/>
        </authorList>
    </citation>
    <scope>NUCLEOTIDE SEQUENCE [LARGE SCALE GENOMIC DNA]</scope>
    <source>
        <strain evidence="4 5">DSM 16268</strain>
    </source>
</reference>
<keyword evidence="3" id="KW-0732">Signal</keyword>
<name>A0A7W9L214_9HYPH</name>
<sequence length="337" mass="35939">MSRPIRLAFLLCAFGGLAAPAAAADFLVEARPVTEFKAVFGRVESRTVVPARARIGGTIRSISVTEGREVTEGETIAEVVDDKLALQRDAAEAQLKQLQSQRDNARTDLARAEQLVARGISPQSQLDQARTQYEVAVNQVTAAEANRAVIVQQASEGAIVAPATGRVLTVPVTLGSVVLAGEEIARIASGRYFLRLSLPERHAAEIEEGDVVRIGARGLSPESGPQTTREGRVAKVYPEITDGLVVADVEVDGIGDYFVNERTLVWIPVGERTALAVPAEAVTLRHGVDYVRLTAADGPLDIAVITGETRVENGRTMVEILTGLHDGDRVVLPGEAK</sequence>